<proteinExistence type="predicted"/>
<keyword evidence="2" id="KW-1185">Reference proteome</keyword>
<comment type="caution">
    <text evidence="1">The sequence shown here is derived from an EMBL/GenBank/DDBJ whole genome shotgun (WGS) entry which is preliminary data.</text>
</comment>
<reference evidence="1 2" key="1">
    <citation type="submission" date="2024-09" db="EMBL/GenBank/DDBJ databases">
        <authorList>
            <person name="Sun Q."/>
            <person name="Mori K."/>
        </authorList>
    </citation>
    <scope>NUCLEOTIDE SEQUENCE [LARGE SCALE GENOMIC DNA]</scope>
    <source>
        <strain evidence="1 2">NCAIM B.02336</strain>
    </source>
</reference>
<dbReference type="Pfam" id="PF13489">
    <property type="entry name" value="Methyltransf_23"/>
    <property type="match status" value="1"/>
</dbReference>
<name>A0ABV6PRX5_9BURK</name>
<dbReference type="EMBL" id="JBHLTN010000016">
    <property type="protein sequence ID" value="MFC0592555.1"/>
    <property type="molecule type" value="Genomic_DNA"/>
</dbReference>
<gene>
    <name evidence="1" type="ORF">ACFFGG_08305</name>
</gene>
<dbReference type="PANTHER" id="PTHR43861">
    <property type="entry name" value="TRANS-ACONITATE 2-METHYLTRANSFERASE-RELATED"/>
    <property type="match status" value="1"/>
</dbReference>
<dbReference type="RefSeq" id="WP_377482069.1">
    <property type="nucleotide sequence ID" value="NZ_JBHLTN010000016.1"/>
</dbReference>
<dbReference type="CDD" id="cd02440">
    <property type="entry name" value="AdoMet_MTases"/>
    <property type="match status" value="1"/>
</dbReference>
<evidence type="ECO:0000313" key="1">
    <source>
        <dbReference type="EMBL" id="MFC0592555.1"/>
    </source>
</evidence>
<dbReference type="PANTHER" id="PTHR43861:SF1">
    <property type="entry name" value="TRANS-ACONITATE 2-METHYLTRANSFERASE"/>
    <property type="match status" value="1"/>
</dbReference>
<accession>A0ABV6PRX5</accession>
<dbReference type="Proteomes" id="UP001589834">
    <property type="component" value="Unassembled WGS sequence"/>
</dbReference>
<dbReference type="SUPFAM" id="SSF48452">
    <property type="entry name" value="TPR-like"/>
    <property type="match status" value="1"/>
</dbReference>
<dbReference type="SUPFAM" id="SSF53335">
    <property type="entry name" value="S-adenosyl-L-methionine-dependent methyltransferases"/>
    <property type="match status" value="1"/>
</dbReference>
<organism evidence="1 2">
    <name type="scientific">Ottowia pentelensis</name>
    <dbReference type="NCBI Taxonomy" id="511108"/>
    <lineage>
        <taxon>Bacteria</taxon>
        <taxon>Pseudomonadati</taxon>
        <taxon>Pseudomonadota</taxon>
        <taxon>Betaproteobacteria</taxon>
        <taxon>Burkholderiales</taxon>
        <taxon>Comamonadaceae</taxon>
        <taxon>Ottowia</taxon>
    </lineage>
</organism>
<sequence>MPDTTPMPDPLTLALQQIRGLIEAGQLQPAAQALNAVQKQAPTDARVPLVGMRLAQRAGNLAGATQAARRALALAPGWHVAQIELALLLAQQKQGDEAMQLAMQALAAAPYDTQVRAGAINVARDSGTVEQTLAWAEDGVHRFPDDVGIRLFLARYLVAQDKKADAVPHYAYIHERVPHHVESLRGLLNCALAAGQLDEARQWASRWLALGPDDAEAQYWHAIAWGETPQTQPPQMVIGIFDDYAQRFDLHLLRTLQYRVPERVTQILLAKHPDRKFNLLDLGCGTGLVGLCLGRIQGHIVGVDLSEKMIEQAARHGIYLRFHRINVLDALRETPADHYEAITCTDVLVYVGDLASVIPNALRILKAGGHFIFSCELATEDEADLVMRPSNRYAHKASAVERQCREAGFDEVVIEDLPALRLEGGQPLPGFLVTARKPL</sequence>
<dbReference type="InterPro" id="IPR011990">
    <property type="entry name" value="TPR-like_helical_dom_sf"/>
</dbReference>
<dbReference type="InterPro" id="IPR029063">
    <property type="entry name" value="SAM-dependent_MTases_sf"/>
</dbReference>
<dbReference type="Pfam" id="PF13432">
    <property type="entry name" value="TPR_16"/>
    <property type="match status" value="1"/>
</dbReference>
<dbReference type="Gene3D" id="1.25.40.10">
    <property type="entry name" value="Tetratricopeptide repeat domain"/>
    <property type="match status" value="1"/>
</dbReference>
<dbReference type="Gene3D" id="3.40.50.150">
    <property type="entry name" value="Vaccinia Virus protein VP39"/>
    <property type="match status" value="1"/>
</dbReference>
<protein>
    <submittedName>
        <fullName evidence="1">Tetratricopeptide repeat protein</fullName>
    </submittedName>
</protein>
<evidence type="ECO:0000313" key="2">
    <source>
        <dbReference type="Proteomes" id="UP001589834"/>
    </source>
</evidence>